<dbReference type="GO" id="GO:0006281">
    <property type="term" value="P:DNA repair"/>
    <property type="evidence" value="ECO:0007669"/>
    <property type="project" value="InterPro"/>
</dbReference>
<evidence type="ECO:0000259" key="4">
    <source>
        <dbReference type="Pfam" id="PF14676"/>
    </source>
</evidence>
<feature type="domain" description="FANCI helical" evidence="6">
    <location>
        <begin position="302"/>
        <end position="362"/>
    </location>
</feature>
<evidence type="ECO:0000259" key="5">
    <source>
        <dbReference type="Pfam" id="PF14678"/>
    </source>
</evidence>
<proteinExistence type="predicted"/>
<dbReference type="STRING" id="461836.A0A0L0DW61"/>
<evidence type="ECO:0000313" key="8">
    <source>
        <dbReference type="EMBL" id="KNC56316.1"/>
    </source>
</evidence>
<evidence type="ECO:0000256" key="1">
    <source>
        <dbReference type="SAM" id="MobiDB-lite"/>
    </source>
</evidence>
<evidence type="ECO:0000313" key="9">
    <source>
        <dbReference type="Proteomes" id="UP000054408"/>
    </source>
</evidence>
<keyword evidence="2" id="KW-1133">Transmembrane helix</keyword>
<dbReference type="GO" id="GO:0070182">
    <property type="term" value="F:DNA polymerase binding"/>
    <property type="evidence" value="ECO:0007669"/>
    <property type="project" value="TreeGrafter"/>
</dbReference>
<dbReference type="Pfam" id="PF14680">
    <property type="entry name" value="FANCI_HD2"/>
    <property type="match status" value="1"/>
</dbReference>
<accession>A0A0L0DW61</accession>
<feature type="domain" description="FANCI solenoid 1" evidence="3">
    <location>
        <begin position="100"/>
        <end position="281"/>
    </location>
</feature>
<dbReference type="Pfam" id="PF14679">
    <property type="entry name" value="FANCI_HD1"/>
    <property type="match status" value="1"/>
</dbReference>
<organism evidence="8 9">
    <name type="scientific">Thecamonas trahens ATCC 50062</name>
    <dbReference type="NCBI Taxonomy" id="461836"/>
    <lineage>
        <taxon>Eukaryota</taxon>
        <taxon>Apusozoa</taxon>
        <taxon>Apusomonadida</taxon>
        <taxon>Apusomonadidae</taxon>
        <taxon>Thecamonas</taxon>
    </lineage>
</organism>
<feature type="transmembrane region" description="Helical" evidence="2">
    <location>
        <begin position="491"/>
        <end position="514"/>
    </location>
</feature>
<feature type="domain" description="FANCI solenoid 2" evidence="4">
    <location>
        <begin position="395"/>
        <end position="545"/>
    </location>
</feature>
<keyword evidence="9" id="KW-1185">Reference proteome</keyword>
<dbReference type="InterPro" id="IPR029314">
    <property type="entry name" value="FANCI_S4"/>
</dbReference>
<keyword evidence="2" id="KW-0472">Membrane</keyword>
<dbReference type="InterPro" id="IPR029310">
    <property type="entry name" value="FANCI_HD1"/>
</dbReference>
<dbReference type="PANTHER" id="PTHR21818:SF0">
    <property type="entry name" value="FANCONI ANEMIA GROUP I PROTEIN"/>
    <property type="match status" value="1"/>
</dbReference>
<evidence type="ECO:0000256" key="2">
    <source>
        <dbReference type="SAM" id="Phobius"/>
    </source>
</evidence>
<dbReference type="OMA" id="QSMRMMN"/>
<feature type="domain" description="FANCI solenoid 4" evidence="5">
    <location>
        <begin position="1111"/>
        <end position="1317"/>
    </location>
</feature>
<evidence type="ECO:0000259" key="6">
    <source>
        <dbReference type="Pfam" id="PF14679"/>
    </source>
</evidence>
<dbReference type="PANTHER" id="PTHR21818">
    <property type="entry name" value="BC025462 PROTEIN"/>
    <property type="match status" value="1"/>
</dbReference>
<reference evidence="8 9" key="1">
    <citation type="submission" date="2010-05" db="EMBL/GenBank/DDBJ databases">
        <title>The Genome Sequence of Thecamonas trahens ATCC 50062.</title>
        <authorList>
            <consortium name="The Broad Institute Genome Sequencing Platform"/>
            <person name="Russ C."/>
            <person name="Cuomo C."/>
            <person name="Shea T."/>
            <person name="Young S.K."/>
            <person name="Zeng Q."/>
            <person name="Koehrsen M."/>
            <person name="Haas B."/>
            <person name="Borodovsky M."/>
            <person name="Guigo R."/>
            <person name="Alvarado L."/>
            <person name="Berlin A."/>
            <person name="Bochicchio J."/>
            <person name="Borenstein D."/>
            <person name="Chapman S."/>
            <person name="Chen Z."/>
            <person name="Freedman E."/>
            <person name="Gellesch M."/>
            <person name="Goldberg J."/>
            <person name="Griggs A."/>
            <person name="Gujja S."/>
            <person name="Heilman E."/>
            <person name="Heiman D."/>
            <person name="Hepburn T."/>
            <person name="Howarth C."/>
            <person name="Jen D."/>
            <person name="Larson L."/>
            <person name="Mehta T."/>
            <person name="Park D."/>
            <person name="Pearson M."/>
            <person name="Roberts A."/>
            <person name="Saif S."/>
            <person name="Shenoy N."/>
            <person name="Sisk P."/>
            <person name="Stolte C."/>
            <person name="Sykes S."/>
            <person name="Thomson T."/>
            <person name="Walk T."/>
            <person name="White J."/>
            <person name="Yandava C."/>
            <person name="Burger G."/>
            <person name="Gray M.W."/>
            <person name="Holland P.W.H."/>
            <person name="King N."/>
            <person name="Lang F.B.F."/>
            <person name="Roger A.J."/>
            <person name="Ruiz-Trillo I."/>
            <person name="Lander E."/>
            <person name="Nusbaum C."/>
        </authorList>
    </citation>
    <scope>NUCLEOTIDE SEQUENCE [LARGE SCALE GENOMIC DNA]</scope>
    <source>
        <strain evidence="8 9">ATCC 50062</strain>
    </source>
</reference>
<feature type="region of interest" description="Disordered" evidence="1">
    <location>
        <begin position="1315"/>
        <end position="1357"/>
    </location>
</feature>
<gene>
    <name evidence="8" type="ORF">AMSG_02285</name>
</gene>
<name>A0A0L0DW61_THETB</name>
<protein>
    <submittedName>
        <fullName evidence="8">Fanconi anemia group I protein</fullName>
    </submittedName>
</protein>
<dbReference type="InterPro" id="IPR029312">
    <property type="entry name" value="FANCI_HD2"/>
</dbReference>
<feature type="domain" description="FANCI helical" evidence="7">
    <location>
        <begin position="615"/>
        <end position="803"/>
    </location>
</feature>
<dbReference type="InterPro" id="IPR016024">
    <property type="entry name" value="ARM-type_fold"/>
</dbReference>
<dbReference type="OrthoDB" id="195089at2759"/>
<dbReference type="eggNOG" id="KOG4553">
    <property type="taxonomic scope" value="Eukaryota"/>
</dbReference>
<dbReference type="SUPFAM" id="SSF48371">
    <property type="entry name" value="ARM repeat"/>
    <property type="match status" value="1"/>
</dbReference>
<dbReference type="Proteomes" id="UP000054408">
    <property type="component" value="Unassembled WGS sequence"/>
</dbReference>
<dbReference type="Pfam" id="PF14678">
    <property type="entry name" value="FANCI_S4"/>
    <property type="match status" value="1"/>
</dbReference>
<dbReference type="GeneID" id="25561972"/>
<evidence type="ECO:0000259" key="3">
    <source>
        <dbReference type="Pfam" id="PF14675"/>
    </source>
</evidence>
<evidence type="ECO:0000259" key="7">
    <source>
        <dbReference type="Pfam" id="PF14680"/>
    </source>
</evidence>
<keyword evidence="2" id="KW-0812">Transmembrane</keyword>
<dbReference type="Pfam" id="PF14675">
    <property type="entry name" value="FANCI_S1"/>
    <property type="match status" value="1"/>
</dbReference>
<dbReference type="InterPro" id="IPR029308">
    <property type="entry name" value="FANCI_S1"/>
</dbReference>
<dbReference type="RefSeq" id="XP_013760833.1">
    <property type="nucleotide sequence ID" value="XM_013905379.1"/>
</dbReference>
<dbReference type="Pfam" id="PF14676">
    <property type="entry name" value="FANCI_S2"/>
    <property type="match status" value="1"/>
</dbReference>
<dbReference type="InterPro" id="IPR029315">
    <property type="entry name" value="FANCI_S2"/>
</dbReference>
<sequence length="1357" mass="144784">MATLVDLVPQVTSLLAASQVHGGSLRLSTLNSQAPSQTTQAPEEQDRLRGAVADALAAVDDDGLASLLRDNMTPETIGSMLPLLKTIFFGCATASDASVARRTAVYTTIISCFADARQMLETKAIQAVISLLLVELEHFPPTALVALLDHYADLFHAGDVTWGAALEFVPALLSNVESLAEVPGLGISGAEFQSNFVGKIIRAPLPPVIVTPLTTMFKDISLTSPDLLKVFVRIFELFPALEIQELPSLVYHLLLLGSKGHRAFLLSSIIKAFDAQPPHARDTAVESTVALHVNFAMKQDLKLGKELLKVAKRDTLALTPFALSLLLSSALISRFEESVVEIVKHGLLASAKDAAARKASIWPLLVDVPLPPVSDLGAVLDTVVAATTAGWDLLVPPLLKVALALSDLTLRSVGYSRELLAQCHARAAAMLTTLFEAHEMARAPLLEQVFARVITLAPSAEANIALLATLVVRNPSRFIPFATKVKELVNYLSYLNLATAAALIAALIPLASVLPSFLDHLMLVLKKSLFNRELTSRLVALSGFVALLRALCIDETPASNTSHVSTASSATGAASLDLFSFSQAPPMNSNGAAAAPSTRAETNPDDFRLVLPNGHALALEILGHLKRCLTQQYAVRALLYDALPEVAARVPALGQDVLELLYFQLSKYYVKASTGPPLNLGGAVVVKPDAELVVVVDDLPGLLRAVRKALSAVAKPDGGFERATFAAALSTMFESICERSAACNAEDYELDKTANFDPAVVAGAANHTRATLLLGLHEVLIETAVSREAARGASNILGPALVEYAKYHELRKRVNGAAGTRKGKFKKGKGMGPGRSALLKALVREQSRTKLSWTYRVKMLKALFALPADGSVAHAPSLLRHIMLTLVADLSEGAKLVRSAGAESIGSASGSGSSAQDDALGGFGAPLNPVAAARFLARLPSVCSRLVPLLAAQFDAVKVLYAVEIDAALAAAPPPQVGDNYGDATPLLTLCLSALHEALAVVAPHPARFAKVLSSLVSGSADAPLRDAMGVLKSWASALLDAAWFEPLSSVLDTLVHLLDNHTPVADYVQHEAWARSFIERKAILDEGVARKLLHFFITVSVADVEDSQLKLAADVNRLFGGLDMSTYDGEVECEIVCDANGTVVVKQVLAGVEVALGHVEWLLSLLDSLPPSDRGSEMYKELFDALCVRLLDETAVLRALSSSSMRNGQASDVLLKSLIHFYRTSLLVIKHVLAVKKAKPSSRLQKLVANAAELAGLTYNLVNYLQSYVINASTARIAREQKLIPGLIFAIEQYEVNVLSLAQSSGTSLVRNFKRSRQDEIDGKSKKRARYGSDDDPPGSPGSSQVDDDSGRPHKR</sequence>
<dbReference type="InterPro" id="IPR026171">
    <property type="entry name" value="FANCI"/>
</dbReference>
<dbReference type="EMBL" id="GL349441">
    <property type="protein sequence ID" value="KNC56316.1"/>
    <property type="molecule type" value="Genomic_DNA"/>
</dbReference>